<keyword evidence="1" id="KW-0812">Transmembrane</keyword>
<dbReference type="AlphaFoldDB" id="A0A0Z8GM96"/>
<evidence type="ECO:0000256" key="1">
    <source>
        <dbReference type="SAM" id="Phobius"/>
    </source>
</evidence>
<reference evidence="2 3" key="1">
    <citation type="submission" date="2016-02" db="EMBL/GenBank/DDBJ databases">
        <authorList>
            <consortium name="Pathogen Informatics"/>
        </authorList>
    </citation>
    <scope>NUCLEOTIDE SEQUENCE [LARGE SCALE GENOMIC DNA]</scope>
    <source>
        <strain evidence="2 3">LSS32</strain>
    </source>
</reference>
<proteinExistence type="predicted"/>
<dbReference type="EMBL" id="FIGJ01000043">
    <property type="protein sequence ID" value="CYV10243.1"/>
    <property type="molecule type" value="Genomic_DNA"/>
</dbReference>
<organism evidence="2 3">
    <name type="scientific">Streptococcus suis</name>
    <dbReference type="NCBI Taxonomy" id="1307"/>
    <lineage>
        <taxon>Bacteria</taxon>
        <taxon>Bacillati</taxon>
        <taxon>Bacillota</taxon>
        <taxon>Bacilli</taxon>
        <taxon>Lactobacillales</taxon>
        <taxon>Streptococcaceae</taxon>
        <taxon>Streptococcus</taxon>
    </lineage>
</organism>
<feature type="transmembrane region" description="Helical" evidence="1">
    <location>
        <begin position="51"/>
        <end position="70"/>
    </location>
</feature>
<keyword evidence="1" id="KW-0472">Membrane</keyword>
<keyword evidence="1" id="KW-1133">Transmembrane helix</keyword>
<protein>
    <submittedName>
        <fullName evidence="2">Uncharacterized protein</fullName>
    </submittedName>
</protein>
<name>A0A0Z8GM96_STRSU</name>
<accession>A0A0Z8GM96</accession>
<gene>
    <name evidence="2" type="ORF">ERS132394_02285</name>
</gene>
<dbReference type="Proteomes" id="UP000072618">
    <property type="component" value="Unassembled WGS sequence"/>
</dbReference>
<sequence length="305" mass="36429">MVTIHFHYSVISDACLATFWNNNLVKDSFLICWISNRFTCCRIFCNHCLSWLAWFSFFQTWFLGCTYFLYNRNIHCISRTICIGHDSLDNWLSINNFYLRIFWKAYDRSFLTSSHFRYCYRCNNRILVILASNSCTWSRSSINLNSIRHLTWCVLAIVCTFDWNRNCISRTVWVGHRYWNNCLTIFTDNSSVISNRSICTFRNFNLSKNSLLVIRRNWRTSCCSCLDWHWSLVCQAWLFDNVVCLFNWHFNRILSTVWIGYKNIDNWLTSMRTIFLTSNNGIIHHFSLTCLRIYLSNNSIQVGLI</sequence>
<evidence type="ECO:0000313" key="2">
    <source>
        <dbReference type="EMBL" id="CYV10243.1"/>
    </source>
</evidence>
<evidence type="ECO:0000313" key="3">
    <source>
        <dbReference type="Proteomes" id="UP000072618"/>
    </source>
</evidence>